<proteinExistence type="predicted"/>
<dbReference type="AlphaFoldDB" id="A0AAV4MK46"/>
<evidence type="ECO:0000313" key="2">
    <source>
        <dbReference type="EMBL" id="GIX72381.1"/>
    </source>
</evidence>
<evidence type="ECO:0000313" key="3">
    <source>
        <dbReference type="Proteomes" id="UP001054837"/>
    </source>
</evidence>
<dbReference type="Proteomes" id="UP001054837">
    <property type="component" value="Unassembled WGS sequence"/>
</dbReference>
<sequence length="98" mass="10995">MRSRSGSLLTVMAGAALGLMRITAAQQPGANHGVTVTLERQTNVHFRLEDSHCVAPQFHFGRHRRMHGKHNTNIGRSCRAPHACFIKNVEDRFYTGRN</sequence>
<dbReference type="EMBL" id="BPLQ01000525">
    <property type="protein sequence ID" value="GIX72381.1"/>
    <property type="molecule type" value="Genomic_DNA"/>
</dbReference>
<feature type="chain" id="PRO_5043730379" description="Secreted protein" evidence="1">
    <location>
        <begin position="26"/>
        <end position="98"/>
    </location>
</feature>
<accession>A0AAV4MK46</accession>
<evidence type="ECO:0000256" key="1">
    <source>
        <dbReference type="SAM" id="SignalP"/>
    </source>
</evidence>
<keyword evidence="1" id="KW-0732">Signal</keyword>
<keyword evidence="3" id="KW-1185">Reference proteome</keyword>
<organism evidence="2 3">
    <name type="scientific">Caerostris darwini</name>
    <dbReference type="NCBI Taxonomy" id="1538125"/>
    <lineage>
        <taxon>Eukaryota</taxon>
        <taxon>Metazoa</taxon>
        <taxon>Ecdysozoa</taxon>
        <taxon>Arthropoda</taxon>
        <taxon>Chelicerata</taxon>
        <taxon>Arachnida</taxon>
        <taxon>Araneae</taxon>
        <taxon>Araneomorphae</taxon>
        <taxon>Entelegynae</taxon>
        <taxon>Araneoidea</taxon>
        <taxon>Araneidae</taxon>
        <taxon>Caerostris</taxon>
    </lineage>
</organism>
<evidence type="ECO:0008006" key="4">
    <source>
        <dbReference type="Google" id="ProtNLM"/>
    </source>
</evidence>
<protein>
    <recommendedName>
        <fullName evidence="4">Secreted protein</fullName>
    </recommendedName>
</protein>
<feature type="signal peptide" evidence="1">
    <location>
        <begin position="1"/>
        <end position="25"/>
    </location>
</feature>
<gene>
    <name evidence="2" type="ORF">CDAR_271401</name>
</gene>
<name>A0AAV4MK46_9ARAC</name>
<comment type="caution">
    <text evidence="2">The sequence shown here is derived from an EMBL/GenBank/DDBJ whole genome shotgun (WGS) entry which is preliminary data.</text>
</comment>
<reference evidence="2 3" key="1">
    <citation type="submission" date="2021-06" db="EMBL/GenBank/DDBJ databases">
        <title>Caerostris darwini draft genome.</title>
        <authorList>
            <person name="Kono N."/>
            <person name="Arakawa K."/>
        </authorList>
    </citation>
    <scope>NUCLEOTIDE SEQUENCE [LARGE SCALE GENOMIC DNA]</scope>
</reference>